<dbReference type="CDD" id="cd19941">
    <property type="entry name" value="TIL"/>
    <property type="match status" value="6"/>
</dbReference>
<evidence type="ECO:0000313" key="6">
    <source>
        <dbReference type="RefSeq" id="XP_060550019.1"/>
    </source>
</evidence>
<evidence type="ECO:0000259" key="4">
    <source>
        <dbReference type="PROSITE" id="PS51233"/>
    </source>
</evidence>
<dbReference type="Proteomes" id="UP001652622">
    <property type="component" value="Unplaced"/>
</dbReference>
<dbReference type="Pfam" id="PF01826">
    <property type="entry name" value="TIL"/>
    <property type="match status" value="6"/>
</dbReference>
<dbReference type="SMART" id="SM00214">
    <property type="entry name" value="VWC"/>
    <property type="match status" value="5"/>
</dbReference>
<feature type="domain" description="VWFD" evidence="4">
    <location>
        <begin position="2057"/>
        <end position="2222"/>
    </location>
</feature>
<evidence type="ECO:0000256" key="2">
    <source>
        <dbReference type="ARBA" id="ARBA00023157"/>
    </source>
</evidence>
<dbReference type="InterPro" id="IPR003645">
    <property type="entry name" value="Fol_N"/>
</dbReference>
<dbReference type="InterPro" id="IPR050780">
    <property type="entry name" value="Mucin_vWF_Thrombospondin_sf"/>
</dbReference>
<dbReference type="SUPFAM" id="SSF57567">
    <property type="entry name" value="Serine protease inhibitors"/>
    <property type="match status" value="6"/>
</dbReference>
<dbReference type="SMART" id="SM00832">
    <property type="entry name" value="C8"/>
    <property type="match status" value="6"/>
</dbReference>
<dbReference type="InterPro" id="IPR002919">
    <property type="entry name" value="TIL_dom"/>
</dbReference>
<proteinExistence type="predicted"/>
<dbReference type="PROSITE" id="PS51233">
    <property type="entry name" value="VWFD"/>
    <property type="match status" value="7"/>
</dbReference>
<sequence length="2967" mass="324790">MTDTHICLKLVGDSGPQEECLRIMTEASKRPTCLSQSIGKDFITSFMENYGTQAPHLEVQITGIHDQTTVTVSVPCNVCGTEFKKTVTVYKGKLESIVLPPSIEIKGSKVFPNVVRISADKDISVVSFNSKPLTTEISQLFPRSASGTEYYVVTPTGGPSGAFPEFAVLSYEGSNVVVIHLTAQVVLNGQTYAAGSKLTVTLQAFQGIQLQAAEDLSGTRIVSQTPVVVLAGHVCSWKYTKCNHVFEQLQSVKEWRKNYIVPPMPWQTKSDIAFISASQTTAVEYQMGAQKQAVRLNGGQVLPISLLPKTALYVQADVPFQVFFYSTGATYQTFLYDTFLIGIPDTSTYSQTYSVVGQANFQNFAILVVESLQINGLLVGGQPLPKLEWNPIPGTVFSWALYQLQLALLPYKVEHPNSAFGLLIVGVANQNSYGTIGSSWQGPLGCSNVLCQKGLECKMINGEPHCVPTSNGTCWIWGDPHYNTFDKHKFDFQGTCTYTIAKTCGINFGLPSFHVYAKNENRGSKRVSYIGMVTVEVYEYTITITRSEYGFVKINGIRAQLPICLNDGSLQIFQSGGSAIVVTKFHLRVSYDWNQQLRLTISSDFQGSLCGLCGNYNEDPGDDFQTPAGTKAPDANAFGKSWKVDVGDQDTCWDDCHGPCVPCQADQAQIYQSEQYCGLIIKASGGPFSPCHSKVDPKFYFEGCVYDVCANQGHKQSVCDALESYADACQKHGVEIGEWRKLAGCLPECPSNSQYQQCGTACPATCLDDQTQQQLLCPAVCVEGCHCLPGFVLSQGKCIPKSSCGCRHEGYLYAPNEAFWADDKCTKRCVCNPATNQIECTQQACKSSEKCLVIKGVRDCYPIDFVSCKIHGDPHYISFDNYKFDFQGPCAYVLTEVCEKPMDLNWFGVYVQNEYRGNRAVSWTRSVQINVYGTEIIISRQYPGKVLVGGILTCLPYNAVGNRVKIYRKGPSAVVKTDFGLTVSFNWDHQLTVTVPGTYRNTLCGLCGNFNNKPADDALIPGGILVPKIPVFGAKGTKAYDPSCKQVVDPACPGVDVLAKQQRASGRDCGLIVAVNGPFRECHGHVDQEAAFQDCIYDSCFLKGRYAFVCAAVANYASACQAAGITIYPWRTPIFCPPRCAANSHYELCAKQCDQACSSLYFPAPCPTRCQENCVCNDDFVRSNDACVPLAKCGCFHQGRYYPVSEVFYPTCQERCVCQAGGKVVCEVTPCGPNEICQLQDGHQKCYPTGSATCSLDGDLYLTFDGLPFDFQGTCSYILSKLTFLTKSVNLHPFTIVVQNQALGNGNLAVPKVVTVEMLDFVLSLLQDKWGYAQVNGILHRLPVSLLDGKLRIYQHGFYQRIEAFFGVTVSFDLSSNVRVTVPNNYQGHLGGLCGNYNGQPKDDLQLPDGTVVSDVVVFAAAWKIQTPGISCTDGCSGNNCPVCTEAKKEFFKQRSFCGILTASDGPFSSCHGVVDPTPYLNHCVLDLCIGGGDRQILCHSIQGYVAACQEAKVTIQPWRTPDFCPITCPANSHYTLCSNICEVTCAGLTDNLQCPETCVEGCQCDDGFFSDGLKCISMDECGCFEDNTYYPPNVPILQNSCKEKCVCSPAGGFFCEEHACAANEACVVKNGIMQCQNIDPCKVKLCRPKETCQVKDGQAVCVPDYTGHCWCWGDPHCHTFDGYSYDFQGTCSYVLVQSTGIDQSLVPFSVVIKNENRGGNQAVSYVKLVTIHVYEQEISIHKQENGRVRVNGATFNLPITLMGGQIRIFSSGNFANVQLNFGLLITYDWNWQVDARLSSSYYGNTGGLCGNFNQLPGDELRSPEGFLLPNVIIWATSWKVEDGDPLCFHECSGKCPTCDPQQLATYKTDKHCGIVSVSNGPFQDCHAVVDPNIILNNCALDVCMNGGDHGILCQAVNSYAQACHQKGRQVGDWRTPINCPLPCPENSHFVQCGSRCPATCASRNTPVPCTLECVETCQCNDGYVLSTDKCVPIESCGCLHNGVYYNPDEEFLNKDCTLRCKCDSRFGAVVCTLASCKTGEQCKLVNGIRGCYPSTSTCISAGNYEYITFDGHSYRFEGRCIYQLSKVCLPRPDLIPFDLSAQNNLAPEGRAVILKVYGKTITVRTDQVQVDGNPVSLPFNFEEKIKVNFDGHHFVLETHFGLVVKLVKENLDIQTTVPSNFAGHLCGLCGNANGNLADETMQEYGENWFVGCSPGCSPKCPPCSAAELESYQQDSFCGLLSRLDGPFASCHGVIPVAPFFDECIKKTCEVRGQKNVWCDVIAAYVAACQARSIPLQNWRTDIFCPQPCPVNSHYELCGTRCAATCENPQLPLMCKAPCGEGCICNPGFILNGNLCVPLQECVCEFEGKYYKKGEEFFSNIFCRKRCRCMEDGTIQCHDFCSDEDACKVVSDVSVCFPREPGTCYALDGWNYVTFDGVQYSLPALCSYVLVQSNEKHKFSVILSAGHTGIEEVKIQVSDYQVILQRDKDWEILVNGERLRLPANFGDVSARQEGKIVLIRNNLGLRIYYDHGDWVAVSVAGIYQGILRGLCGNFNKDKNDEFFLPDGRPAQDLIEFANFWKIEGGKCLETCRDKCSVCDGNMEATFQGKEYCGLIQTVPGPFSKCHAIVNPDHFFKFCVARLCASYGAIESLCQNLQAYATACQLAGATIDVWRPFTRCAPLNCLPGTHYEPCARNCQGTCAKNLVCVDPCVEGCVCNTGTWANGGACVTAQQCGCWYEGRLTQQGESWISPDCKMKCTCNGPDELSCLLYGCGTGEACGVRDGVRGCFPTEGRCVMIPGQHFSSFDGLSGDVVAPGAYQLVSLCDTLSGDWFRLIARVTSCLPLQTTTVTLYLFLKNSLIAVNDQKEVWVNGLPVRIPAEITNVVKFDLTGDVIVLQIPQVQITFGPNHRIAVSVSPALAGKLCGACGNFNYTPADDLKGPGGVDVGNIPELLLSWTARDFAPLCA</sequence>
<accession>A0ABM3ZNR6</accession>
<keyword evidence="5" id="KW-1185">Reference proteome</keyword>
<dbReference type="GeneID" id="117669233"/>
<dbReference type="PANTHER" id="PTHR11339">
    <property type="entry name" value="EXTRACELLULAR MATRIX GLYCOPROTEIN RELATED"/>
    <property type="match status" value="1"/>
</dbReference>
<keyword evidence="1" id="KW-0677">Repeat</keyword>
<dbReference type="RefSeq" id="XP_060550019.1">
    <property type="nucleotide sequence ID" value="XM_060694036.1"/>
</dbReference>
<feature type="domain" description="VWFD" evidence="4">
    <location>
        <begin position="1668"/>
        <end position="1849"/>
    </location>
</feature>
<organism evidence="5 6">
    <name type="scientific">Pantherophis guttatus</name>
    <name type="common">Corn snake</name>
    <name type="synonym">Elaphe guttata</name>
    <dbReference type="NCBI Taxonomy" id="94885"/>
    <lineage>
        <taxon>Eukaryota</taxon>
        <taxon>Metazoa</taxon>
        <taxon>Chordata</taxon>
        <taxon>Craniata</taxon>
        <taxon>Vertebrata</taxon>
        <taxon>Euteleostomi</taxon>
        <taxon>Lepidosauria</taxon>
        <taxon>Squamata</taxon>
        <taxon>Bifurcata</taxon>
        <taxon>Unidentata</taxon>
        <taxon>Episquamata</taxon>
        <taxon>Toxicofera</taxon>
        <taxon>Serpentes</taxon>
        <taxon>Colubroidea</taxon>
        <taxon>Colubridae</taxon>
        <taxon>Colubrinae</taxon>
        <taxon>Pantherophis</taxon>
    </lineage>
</organism>
<reference evidence="6" key="1">
    <citation type="submission" date="2025-08" db="UniProtKB">
        <authorList>
            <consortium name="RefSeq"/>
        </authorList>
    </citation>
    <scope>IDENTIFICATION</scope>
    <source>
        <tissue evidence="6">Blood</tissue>
    </source>
</reference>
<dbReference type="SMART" id="SM00216">
    <property type="entry name" value="VWD"/>
    <property type="match status" value="7"/>
</dbReference>
<dbReference type="Pfam" id="PF17517">
    <property type="entry name" value="IgGFc_binding"/>
    <property type="match status" value="1"/>
</dbReference>
<dbReference type="InterPro" id="IPR014853">
    <property type="entry name" value="VWF/SSPO/ZAN-like_Cys-rich_dom"/>
</dbReference>
<dbReference type="InterPro" id="IPR035234">
    <property type="entry name" value="IgGFc-bd_N"/>
</dbReference>
<dbReference type="PANTHER" id="PTHR11339:SF244">
    <property type="entry name" value="IGGFC-BINDING PROTEIN"/>
    <property type="match status" value="1"/>
</dbReference>
<dbReference type="SMART" id="SM00274">
    <property type="entry name" value="FOLN"/>
    <property type="match status" value="2"/>
</dbReference>
<feature type="domain" description="VWFD" evidence="4">
    <location>
        <begin position="1252"/>
        <end position="1433"/>
    </location>
</feature>
<dbReference type="Gene3D" id="2.10.25.10">
    <property type="entry name" value="Laminin"/>
    <property type="match status" value="6"/>
</dbReference>
<evidence type="ECO:0000256" key="1">
    <source>
        <dbReference type="ARBA" id="ARBA00022737"/>
    </source>
</evidence>
<name>A0ABM3ZNR6_PANGU</name>
<dbReference type="InterPro" id="IPR036084">
    <property type="entry name" value="Ser_inhib-like_sf"/>
</dbReference>
<evidence type="ECO:0000313" key="5">
    <source>
        <dbReference type="Proteomes" id="UP001652622"/>
    </source>
</evidence>
<feature type="domain" description="VWFD" evidence="4">
    <location>
        <begin position="472"/>
        <end position="653"/>
    </location>
</feature>
<evidence type="ECO:0000256" key="3">
    <source>
        <dbReference type="ARBA" id="ARBA00023180"/>
    </source>
</evidence>
<feature type="domain" description="VWFD" evidence="4">
    <location>
        <begin position="2422"/>
        <end position="2588"/>
    </location>
</feature>
<dbReference type="InterPro" id="IPR001846">
    <property type="entry name" value="VWF_type-D"/>
</dbReference>
<feature type="domain" description="VWFD" evidence="4">
    <location>
        <begin position="2793"/>
        <end position="2967"/>
    </location>
</feature>
<dbReference type="InterPro" id="IPR025615">
    <property type="entry name" value="TILa_dom"/>
</dbReference>
<keyword evidence="3" id="KW-0325">Glycoprotein</keyword>
<feature type="domain" description="VWFD" evidence="4">
    <location>
        <begin position="866"/>
        <end position="1045"/>
    </location>
</feature>
<dbReference type="Pfam" id="PF08742">
    <property type="entry name" value="C8"/>
    <property type="match status" value="6"/>
</dbReference>
<protein>
    <submittedName>
        <fullName evidence="6">IgGFc-binding protein-like</fullName>
    </submittedName>
</protein>
<keyword evidence="2" id="KW-1015">Disulfide bond</keyword>
<dbReference type="Pfam" id="PF00094">
    <property type="entry name" value="VWD"/>
    <property type="match status" value="7"/>
</dbReference>
<gene>
    <name evidence="6" type="primary">LOC117669233</name>
</gene>
<dbReference type="Pfam" id="PF12714">
    <property type="entry name" value="TILa"/>
    <property type="match status" value="5"/>
</dbReference>
<dbReference type="SMART" id="SM00215">
    <property type="entry name" value="VWC_out"/>
    <property type="match status" value="3"/>
</dbReference>
<dbReference type="InterPro" id="IPR001007">
    <property type="entry name" value="VWF_dom"/>
</dbReference>